<evidence type="ECO:0000313" key="3">
    <source>
        <dbReference type="Proteomes" id="UP000007089"/>
    </source>
</evidence>
<dbReference type="HOGENOM" id="CLU_1902295_0_0_7"/>
<name>B8JA90_ANAD2</name>
<dbReference type="KEGG" id="acp:A2cp1_2271"/>
<keyword evidence="3" id="KW-1185">Reference proteome</keyword>
<dbReference type="RefSeq" id="WP_012633443.1">
    <property type="nucleotide sequence ID" value="NC_011891.1"/>
</dbReference>
<feature type="chain" id="PRO_5002874839" description="Lipoprotein" evidence="1">
    <location>
        <begin position="25"/>
        <end position="133"/>
    </location>
</feature>
<keyword evidence="1" id="KW-0732">Signal</keyword>
<dbReference type="Proteomes" id="UP000007089">
    <property type="component" value="Chromosome"/>
</dbReference>
<dbReference type="PROSITE" id="PS51257">
    <property type="entry name" value="PROKAR_LIPOPROTEIN"/>
    <property type="match status" value="1"/>
</dbReference>
<accession>B8JA90</accession>
<evidence type="ECO:0000313" key="2">
    <source>
        <dbReference type="EMBL" id="ACL65609.1"/>
    </source>
</evidence>
<evidence type="ECO:0008006" key="4">
    <source>
        <dbReference type="Google" id="ProtNLM"/>
    </source>
</evidence>
<reference evidence="2" key="1">
    <citation type="submission" date="2009-01" db="EMBL/GenBank/DDBJ databases">
        <title>Complete sequence of Anaeromyxobacter dehalogenans 2CP-1.</title>
        <authorList>
            <consortium name="US DOE Joint Genome Institute"/>
            <person name="Lucas S."/>
            <person name="Copeland A."/>
            <person name="Lapidus A."/>
            <person name="Glavina del Rio T."/>
            <person name="Dalin E."/>
            <person name="Tice H."/>
            <person name="Bruce D."/>
            <person name="Goodwin L."/>
            <person name="Pitluck S."/>
            <person name="Saunders E."/>
            <person name="Brettin T."/>
            <person name="Detter J.C."/>
            <person name="Han C."/>
            <person name="Larimer F."/>
            <person name="Land M."/>
            <person name="Hauser L."/>
            <person name="Kyrpides N."/>
            <person name="Ovchinnikova G."/>
            <person name="Beliaev A.S."/>
            <person name="Richardson P."/>
        </authorList>
    </citation>
    <scope>NUCLEOTIDE SEQUENCE</scope>
    <source>
        <strain evidence="2">2CP-1</strain>
    </source>
</reference>
<dbReference type="AlphaFoldDB" id="B8JA90"/>
<sequence>MPSRWLLPLCVAAALSCAGPGARAPAPPPAGLDEAAAREVLRRFADALRQERWPDAHALLSARWQGAYTPARLATDAGGAGPAGREAAERVRALLGQGASLRDVGGARVLDVGGGRRAVLVAEGGRWRVDALE</sequence>
<evidence type="ECO:0000256" key="1">
    <source>
        <dbReference type="SAM" id="SignalP"/>
    </source>
</evidence>
<organism evidence="2 3">
    <name type="scientific">Anaeromyxobacter dehalogenans (strain ATCC BAA-258 / DSM 21875 / 2CP-1)</name>
    <dbReference type="NCBI Taxonomy" id="455488"/>
    <lineage>
        <taxon>Bacteria</taxon>
        <taxon>Pseudomonadati</taxon>
        <taxon>Myxococcota</taxon>
        <taxon>Myxococcia</taxon>
        <taxon>Myxococcales</taxon>
        <taxon>Cystobacterineae</taxon>
        <taxon>Anaeromyxobacteraceae</taxon>
        <taxon>Anaeromyxobacter</taxon>
    </lineage>
</organism>
<gene>
    <name evidence="2" type="ordered locus">A2cp1_2271</name>
</gene>
<protein>
    <recommendedName>
        <fullName evidence="4">Lipoprotein</fullName>
    </recommendedName>
</protein>
<proteinExistence type="predicted"/>
<dbReference type="EMBL" id="CP001359">
    <property type="protein sequence ID" value="ACL65609.1"/>
    <property type="molecule type" value="Genomic_DNA"/>
</dbReference>
<feature type="signal peptide" evidence="1">
    <location>
        <begin position="1"/>
        <end position="24"/>
    </location>
</feature>